<dbReference type="GO" id="GO:0007155">
    <property type="term" value="P:cell adhesion"/>
    <property type="evidence" value="ECO:0007669"/>
    <property type="project" value="InterPro"/>
</dbReference>
<dbReference type="Proteomes" id="UP000186469">
    <property type="component" value="Unassembled WGS sequence"/>
</dbReference>
<dbReference type="InterPro" id="IPR003481">
    <property type="entry name" value="FliD_N"/>
</dbReference>
<evidence type="ECO:0000256" key="1">
    <source>
        <dbReference type="ARBA" id="ARBA00009764"/>
    </source>
</evidence>
<accession>A0A1M7RXK9</accession>
<dbReference type="InterPro" id="IPR040026">
    <property type="entry name" value="FliD"/>
</dbReference>
<dbReference type="GO" id="GO:0009421">
    <property type="term" value="C:bacterial-type flagellum filament cap"/>
    <property type="evidence" value="ECO:0007669"/>
    <property type="project" value="InterPro"/>
</dbReference>
<comment type="similarity">
    <text evidence="1 5">Belongs to the FliD family.</text>
</comment>
<protein>
    <recommendedName>
        <fullName evidence="5">Flagellar hook-associated protein 2</fullName>
        <shortName evidence="5">HAP2</shortName>
    </recommendedName>
    <alternativeName>
        <fullName evidence="5">Flagellar cap protein</fullName>
    </alternativeName>
</protein>
<keyword evidence="8" id="KW-0966">Cell projection</keyword>
<dbReference type="GO" id="GO:0009424">
    <property type="term" value="C:bacterial-type flagellum hook"/>
    <property type="evidence" value="ECO:0007669"/>
    <property type="project" value="UniProtKB-UniRule"/>
</dbReference>
<dbReference type="GO" id="GO:0071973">
    <property type="term" value="P:bacterial-type flagellum-dependent cell motility"/>
    <property type="evidence" value="ECO:0007669"/>
    <property type="project" value="TreeGrafter"/>
</dbReference>
<keyword evidence="3" id="KW-0175">Coiled coil</keyword>
<dbReference type="PANTHER" id="PTHR30288">
    <property type="entry name" value="FLAGELLAR CAP/ASSEMBLY PROTEIN FLID"/>
    <property type="match status" value="1"/>
</dbReference>
<evidence type="ECO:0000256" key="2">
    <source>
        <dbReference type="ARBA" id="ARBA00011255"/>
    </source>
</evidence>
<proteinExistence type="inferred from homology"/>
<comment type="subunit">
    <text evidence="2 5">Homopentamer.</text>
</comment>
<keyword evidence="9" id="KW-1185">Reference proteome</keyword>
<keyword evidence="8" id="KW-0969">Cilium</keyword>
<feature type="domain" description="Flagellar hook-associated protein 2 C-terminal" evidence="7">
    <location>
        <begin position="227"/>
        <end position="435"/>
    </location>
</feature>
<evidence type="ECO:0000259" key="7">
    <source>
        <dbReference type="Pfam" id="PF07195"/>
    </source>
</evidence>
<feature type="domain" description="Flagellar hook-associated protein 2 N-terminal" evidence="6">
    <location>
        <begin position="19"/>
        <end position="112"/>
    </location>
</feature>
<dbReference type="RefSeq" id="WP_072695793.1">
    <property type="nucleotide sequence ID" value="NZ_FRDI01000002.1"/>
</dbReference>
<comment type="subcellular location">
    <subcellularLocation>
        <location evidence="5">Secreted</location>
    </subcellularLocation>
    <subcellularLocation>
        <location evidence="5">Bacterial flagellum</location>
    </subcellularLocation>
</comment>
<dbReference type="OrthoDB" id="5484186at2"/>
<gene>
    <name evidence="8" type="ORF">SAMN02745728_00313</name>
</gene>
<evidence type="ECO:0000259" key="6">
    <source>
        <dbReference type="Pfam" id="PF02465"/>
    </source>
</evidence>
<evidence type="ECO:0000256" key="4">
    <source>
        <dbReference type="ARBA" id="ARBA00023143"/>
    </source>
</evidence>
<keyword evidence="8" id="KW-0282">Flagellum</keyword>
<dbReference type="Pfam" id="PF02465">
    <property type="entry name" value="FliD_N"/>
    <property type="match status" value="1"/>
</dbReference>
<dbReference type="InterPro" id="IPR010809">
    <property type="entry name" value="FliD_C"/>
</dbReference>
<dbReference type="EMBL" id="FRDI01000002">
    <property type="protein sequence ID" value="SHN51049.1"/>
    <property type="molecule type" value="Genomic_DNA"/>
</dbReference>
<name>A0A1M7RXK9_9BACT</name>
<evidence type="ECO:0000313" key="8">
    <source>
        <dbReference type="EMBL" id="SHN51049.1"/>
    </source>
</evidence>
<organism evidence="8 9">
    <name type="scientific">Desulfovibrio litoralis DSM 11393</name>
    <dbReference type="NCBI Taxonomy" id="1121455"/>
    <lineage>
        <taxon>Bacteria</taxon>
        <taxon>Pseudomonadati</taxon>
        <taxon>Thermodesulfobacteriota</taxon>
        <taxon>Desulfovibrionia</taxon>
        <taxon>Desulfovibrionales</taxon>
        <taxon>Desulfovibrionaceae</taxon>
        <taxon>Desulfovibrio</taxon>
    </lineage>
</organism>
<reference evidence="8 9" key="1">
    <citation type="submission" date="2016-12" db="EMBL/GenBank/DDBJ databases">
        <authorList>
            <person name="Song W.-J."/>
            <person name="Kurnit D.M."/>
        </authorList>
    </citation>
    <scope>NUCLEOTIDE SEQUENCE [LARGE SCALE GENOMIC DNA]</scope>
    <source>
        <strain evidence="8 9">DSM 11393</strain>
    </source>
</reference>
<evidence type="ECO:0000313" key="9">
    <source>
        <dbReference type="Proteomes" id="UP000186469"/>
    </source>
</evidence>
<dbReference type="PANTHER" id="PTHR30288:SF0">
    <property type="entry name" value="FLAGELLAR HOOK-ASSOCIATED PROTEIN 2"/>
    <property type="match status" value="1"/>
</dbReference>
<dbReference type="STRING" id="1121455.SAMN02745728_00313"/>
<sequence>MADYTSGGMAGLVQTNKDYDFKSMIAQLRKIEEMPARKLIKWKKDWETRVAGFKDLKDSLTTLKDSLAKLSTIDKFMVKSAAVSSTSVAGVTVGAQAQVGDYNLEVFQLAKNAISAYSSPQLTSKTTIINDSGSNQIFEYTYNGTTRTINIPSGSTLNDLTNLINNDALNPNVRAMIIQNGSQVSFQIRGMDLGAGKTLDITPSTNISNAAGVNFTNAAEWTHQAPQDAKYRINDWPAHPNWLLSSSNTIESVVEGVTFSLRSAGSTTVTVQADTAKIKENIVSFMDMYNTFKLTYQALTAVDSTKQTKDPSLTDSLFDMQQGGVLTGNYVVQLLGSQISQALVGAAKGFVNGGNTPPPPGLETSPYWDPYSSLASIGIITDPDKDSTTFGQLIFDPDLSKYGGVNPLDEALRTNPMAIAELFAAKDTGKTDTNNFSFVNTLPGLTLAGEYSVEYDIDGAGRVINAKIDGKPAIVDGDGKTIVAGDRSSGAYGLTLEVNNLTPGAGYTGKVFVKQGKAAELYEVVARNDTVPNPSDPDHPYTFKGAIARMDDLIAQYVGKDSSDVSQQGIIMNIEKKILKEEERLAKWERTTTAKFARLESTLSYYNSIQKQLESQIKTLGSSSSK</sequence>
<keyword evidence="5" id="KW-0964">Secreted</keyword>
<dbReference type="Pfam" id="PF07195">
    <property type="entry name" value="FliD_C"/>
    <property type="match status" value="1"/>
</dbReference>
<evidence type="ECO:0000256" key="3">
    <source>
        <dbReference type="ARBA" id="ARBA00023054"/>
    </source>
</evidence>
<dbReference type="AlphaFoldDB" id="A0A1M7RXK9"/>
<evidence type="ECO:0000256" key="5">
    <source>
        <dbReference type="RuleBase" id="RU362066"/>
    </source>
</evidence>
<comment type="function">
    <text evidence="5">Required for morphogenesis and for the elongation of the flagellar filament by facilitating polymerization of the flagellin monomers at the tip of growing filament. Forms a capping structure, which prevents flagellin subunits (transported through the central channel of the flagellum) from leaking out without polymerization at the distal end.</text>
</comment>
<keyword evidence="4 5" id="KW-0975">Bacterial flagellum</keyword>
<dbReference type="GO" id="GO:0005576">
    <property type="term" value="C:extracellular region"/>
    <property type="evidence" value="ECO:0007669"/>
    <property type="project" value="UniProtKB-SubCell"/>
</dbReference>